<evidence type="ECO:0000313" key="1">
    <source>
        <dbReference type="EMBL" id="RJG07857.1"/>
    </source>
</evidence>
<reference evidence="1 2" key="1">
    <citation type="submission" date="2018-09" db="EMBL/GenBank/DDBJ databases">
        <authorList>
            <person name="Zhu H."/>
        </authorList>
    </citation>
    <scope>NUCLEOTIDE SEQUENCE [LARGE SCALE GENOMIC DNA]</scope>
    <source>
        <strain evidence="1 2">K2R10-39</strain>
    </source>
</reference>
<dbReference type="Pfam" id="PF14552">
    <property type="entry name" value="Tautomerase_2"/>
    <property type="match status" value="1"/>
</dbReference>
<accession>A0A418X5U2</accession>
<gene>
    <name evidence="1" type="ORF">D3870_05300</name>
</gene>
<name>A0A418X5U2_9BURK</name>
<dbReference type="Gene3D" id="3.30.429.10">
    <property type="entry name" value="Macrophage Migration Inhibitory Factor"/>
    <property type="match status" value="1"/>
</dbReference>
<dbReference type="SUPFAM" id="SSF55331">
    <property type="entry name" value="Tautomerase/MIF"/>
    <property type="match status" value="1"/>
</dbReference>
<keyword evidence="2" id="KW-1185">Reference proteome</keyword>
<dbReference type="Proteomes" id="UP000285190">
    <property type="component" value="Unassembled WGS sequence"/>
</dbReference>
<organism evidence="1 2">
    <name type="scientific">Noviherbaspirillum cavernae</name>
    <dbReference type="NCBI Taxonomy" id="2320862"/>
    <lineage>
        <taxon>Bacteria</taxon>
        <taxon>Pseudomonadati</taxon>
        <taxon>Pseudomonadota</taxon>
        <taxon>Betaproteobacteria</taxon>
        <taxon>Burkholderiales</taxon>
        <taxon>Oxalobacteraceae</taxon>
        <taxon>Noviherbaspirillum</taxon>
    </lineage>
</organism>
<dbReference type="InterPro" id="IPR014347">
    <property type="entry name" value="Tautomerase/MIF_sf"/>
</dbReference>
<dbReference type="InterPro" id="IPR037479">
    <property type="entry name" value="Tauto_MSAD"/>
</dbReference>
<dbReference type="PANTHER" id="PTHR38460">
    <property type="entry name" value="TAUTOMERASE YOLI-RELATED"/>
    <property type="match status" value="1"/>
</dbReference>
<dbReference type="RefSeq" id="WP_119741721.1">
    <property type="nucleotide sequence ID" value="NZ_QYUN01000002.1"/>
</dbReference>
<proteinExistence type="predicted"/>
<comment type="caution">
    <text evidence="1">The sequence shown here is derived from an EMBL/GenBank/DDBJ whole genome shotgun (WGS) entry which is preliminary data.</text>
</comment>
<dbReference type="EMBL" id="QYUN01000002">
    <property type="protein sequence ID" value="RJG07857.1"/>
    <property type="molecule type" value="Genomic_DNA"/>
</dbReference>
<sequence>MPMARISLLKGKPQSYVKALSDGVHRAMVEAFDVPPDDRFQVIHQHELEELVFDRNYMGGPRSDNYVLICITAGKPRSTSMKEAFYRRLTEVLAESPGIRPEDVMVIINMTSFDGWSFSGSVAALFPQQEVTQ</sequence>
<dbReference type="OrthoDB" id="9804765at2"/>
<evidence type="ECO:0000313" key="2">
    <source>
        <dbReference type="Proteomes" id="UP000285190"/>
    </source>
</evidence>
<dbReference type="PANTHER" id="PTHR38460:SF1">
    <property type="entry name" value="TAUTOMERASE YOLI-RELATED"/>
    <property type="match status" value="1"/>
</dbReference>
<protein>
    <submittedName>
        <fullName evidence="1">Tautomerase family protein</fullName>
    </submittedName>
</protein>
<dbReference type="AlphaFoldDB" id="A0A418X5U2"/>